<name>A0A8S9R0H2_BRACR</name>
<evidence type="ECO:0000313" key="2">
    <source>
        <dbReference type="EMBL" id="KAF3555095.1"/>
    </source>
</evidence>
<feature type="region of interest" description="Disordered" evidence="1">
    <location>
        <begin position="43"/>
        <end position="108"/>
    </location>
</feature>
<reference evidence="2" key="1">
    <citation type="submission" date="2019-12" db="EMBL/GenBank/DDBJ databases">
        <title>Genome sequencing and annotation of Brassica cretica.</title>
        <authorList>
            <person name="Studholme D.J."/>
            <person name="Sarris P."/>
        </authorList>
    </citation>
    <scope>NUCLEOTIDE SEQUENCE</scope>
    <source>
        <strain evidence="2">PFS-109/04</strain>
        <tissue evidence="2">Leaf</tissue>
    </source>
</reference>
<comment type="caution">
    <text evidence="2">The sequence shown here is derived from an EMBL/GenBank/DDBJ whole genome shotgun (WGS) entry which is preliminary data.</text>
</comment>
<organism evidence="2 3">
    <name type="scientific">Brassica cretica</name>
    <name type="common">Mustard</name>
    <dbReference type="NCBI Taxonomy" id="69181"/>
    <lineage>
        <taxon>Eukaryota</taxon>
        <taxon>Viridiplantae</taxon>
        <taxon>Streptophyta</taxon>
        <taxon>Embryophyta</taxon>
        <taxon>Tracheophyta</taxon>
        <taxon>Spermatophyta</taxon>
        <taxon>Magnoliopsida</taxon>
        <taxon>eudicotyledons</taxon>
        <taxon>Gunneridae</taxon>
        <taxon>Pentapetalae</taxon>
        <taxon>rosids</taxon>
        <taxon>malvids</taxon>
        <taxon>Brassicales</taxon>
        <taxon>Brassicaceae</taxon>
        <taxon>Brassiceae</taxon>
        <taxon>Brassica</taxon>
    </lineage>
</organism>
<feature type="compositionally biased region" description="Basic and acidic residues" evidence="1">
    <location>
        <begin position="55"/>
        <end position="75"/>
    </location>
</feature>
<evidence type="ECO:0000256" key="1">
    <source>
        <dbReference type="SAM" id="MobiDB-lite"/>
    </source>
</evidence>
<feature type="compositionally biased region" description="Basic residues" evidence="1">
    <location>
        <begin position="86"/>
        <end position="95"/>
    </location>
</feature>
<sequence>MKPSPLQVAKSKIVLVGNSQSLALFGNNLRIDPTGYSALSKNRLFSSRGEPPIDSVDHSHRDSSRRATEIRRGEPPRYVAETTDSRRRKSHRFTPSRRATDAQTSTTTAEEILRRFELRMSSGKRERVDVFFFSQNRLANIH</sequence>
<gene>
    <name evidence="2" type="ORF">F2Q69_00016770</name>
</gene>
<dbReference type="AlphaFoldDB" id="A0A8S9R0H2"/>
<dbReference type="EMBL" id="QGKX02000996">
    <property type="protein sequence ID" value="KAF3555095.1"/>
    <property type="molecule type" value="Genomic_DNA"/>
</dbReference>
<evidence type="ECO:0000313" key="3">
    <source>
        <dbReference type="Proteomes" id="UP000712600"/>
    </source>
</evidence>
<protein>
    <submittedName>
        <fullName evidence="2">Uncharacterized protein</fullName>
    </submittedName>
</protein>
<accession>A0A8S9R0H2</accession>
<proteinExistence type="predicted"/>
<dbReference type="Proteomes" id="UP000712600">
    <property type="component" value="Unassembled WGS sequence"/>
</dbReference>